<comment type="subcellular location">
    <subcellularLocation>
        <location evidence="1">Membrane</location>
        <topology evidence="1">Multi-pass membrane protein</topology>
    </subcellularLocation>
</comment>
<feature type="compositionally biased region" description="Basic and acidic residues" evidence="6">
    <location>
        <begin position="419"/>
        <end position="428"/>
    </location>
</feature>
<dbReference type="SUPFAM" id="SSF48317">
    <property type="entry name" value="Acid phosphatase/Vanadium-dependent haloperoxidase"/>
    <property type="match status" value="1"/>
</dbReference>
<accession>U4L102</accession>
<evidence type="ECO:0000256" key="5">
    <source>
        <dbReference type="ARBA" id="ARBA00023136"/>
    </source>
</evidence>
<dbReference type="STRING" id="1076935.U4L102"/>
<feature type="domain" description="Phosphatidic acid phosphatase type 2/haloperoxidase" evidence="8">
    <location>
        <begin position="111"/>
        <end position="305"/>
    </location>
</feature>
<sequence>MANTVNKRQFVMRMLGTYLLDWIVVIGTVAFAGSTSIWVVPNTRPFSLDDISIQFPFQTAAKIPTWLLLVCSVLIPILVILLLTLALPSPRPLTGRLNGFKRRLYCLNTAWLGLGFSLTMAILITNGLKNLLGRPRPDLISRCHIDPNDLEAIKRWTIGPGKLLDWRICKTVSKGSALAGALNEADIRDGFRSFPSGHCSMSFAGLTYLSIFLAQFVFALPLAHLNRHSNRPTSSPVMRSGRNKRTDETDTPLPRFPIMLALLICGVPLLLAAYIASTRYSDYRHHTFDILAGSILGLVSAFVGWRWYGAWCCAMGDGRVYGLAERLRLREEEEAREADLEAQAVATKGSVYAQPTAYMGNTYAQYQEGNPQAAEEMQPMAPAQARDLGNRQRLMEENSRRERRSRRSNSQGQRSRPTTGRERERERE</sequence>
<proteinExistence type="inferred from homology"/>
<dbReference type="GO" id="GO:0006644">
    <property type="term" value="P:phospholipid metabolic process"/>
    <property type="evidence" value="ECO:0007669"/>
    <property type="project" value="InterPro"/>
</dbReference>
<dbReference type="CDD" id="cd03390">
    <property type="entry name" value="PAP2_containing_1_like"/>
    <property type="match status" value="1"/>
</dbReference>
<evidence type="ECO:0000259" key="8">
    <source>
        <dbReference type="SMART" id="SM00014"/>
    </source>
</evidence>
<evidence type="ECO:0000313" key="9">
    <source>
        <dbReference type="EMBL" id="CCX05744.1"/>
    </source>
</evidence>
<reference evidence="9 10" key="1">
    <citation type="journal article" date="2013" name="PLoS Genet.">
        <title>The genome and development-dependent transcriptomes of Pyronema confluens: a window into fungal evolution.</title>
        <authorList>
            <person name="Traeger S."/>
            <person name="Altegoer F."/>
            <person name="Freitag M."/>
            <person name="Gabaldon T."/>
            <person name="Kempken F."/>
            <person name="Kumar A."/>
            <person name="Marcet-Houben M."/>
            <person name="Poggeler S."/>
            <person name="Stajich J.E."/>
            <person name="Nowrousian M."/>
        </authorList>
    </citation>
    <scope>NUCLEOTIDE SEQUENCE [LARGE SCALE GENOMIC DNA]</scope>
    <source>
        <strain evidence="10">CBS 100304</strain>
        <tissue evidence="9">Vegetative mycelium</tissue>
    </source>
</reference>
<feature type="region of interest" description="Disordered" evidence="6">
    <location>
        <begin position="229"/>
        <end position="249"/>
    </location>
</feature>
<evidence type="ECO:0000256" key="2">
    <source>
        <dbReference type="ARBA" id="ARBA00008816"/>
    </source>
</evidence>
<feature type="region of interest" description="Disordered" evidence="6">
    <location>
        <begin position="370"/>
        <end position="428"/>
    </location>
</feature>
<dbReference type="SMART" id="SM00014">
    <property type="entry name" value="acidPPc"/>
    <property type="match status" value="1"/>
</dbReference>
<evidence type="ECO:0000313" key="10">
    <source>
        <dbReference type="Proteomes" id="UP000018144"/>
    </source>
</evidence>
<feature type="compositionally biased region" description="Basic and acidic residues" evidence="6">
    <location>
        <begin position="388"/>
        <end position="400"/>
    </location>
</feature>
<dbReference type="GO" id="GO:0008195">
    <property type="term" value="F:phosphatidate phosphatase activity"/>
    <property type="evidence" value="ECO:0007669"/>
    <property type="project" value="TreeGrafter"/>
</dbReference>
<gene>
    <name evidence="9" type="ORF">PCON_05331</name>
</gene>
<feature type="transmembrane region" description="Helical" evidence="7">
    <location>
        <begin position="201"/>
        <end position="223"/>
    </location>
</feature>
<dbReference type="PANTHER" id="PTHR10165:SF154">
    <property type="entry name" value="PAP2 DOMAIN PROTEIN (AFU_ORTHOLOGUE AFUA_1G09730)"/>
    <property type="match status" value="1"/>
</dbReference>
<dbReference type="Pfam" id="PF01569">
    <property type="entry name" value="PAP2"/>
    <property type="match status" value="1"/>
</dbReference>
<dbReference type="InterPro" id="IPR043216">
    <property type="entry name" value="PAP-like"/>
</dbReference>
<name>U4L102_PYROM</name>
<comment type="similarity">
    <text evidence="2">Belongs to the PA-phosphatase related phosphoesterase family.</text>
</comment>
<protein>
    <submittedName>
        <fullName evidence="9">Similar to Putative lipid phosphate phosphatase 3, chloroplastic acc. no. Q8LFD1</fullName>
    </submittedName>
</protein>
<keyword evidence="4 7" id="KW-1133">Transmembrane helix</keyword>
<dbReference type="Gene3D" id="1.20.144.10">
    <property type="entry name" value="Phosphatidic acid phosphatase type 2/haloperoxidase"/>
    <property type="match status" value="1"/>
</dbReference>
<dbReference type="Proteomes" id="UP000018144">
    <property type="component" value="Unassembled WGS sequence"/>
</dbReference>
<dbReference type="GO" id="GO:0016020">
    <property type="term" value="C:membrane"/>
    <property type="evidence" value="ECO:0007669"/>
    <property type="project" value="UniProtKB-SubCell"/>
</dbReference>
<dbReference type="PANTHER" id="PTHR10165">
    <property type="entry name" value="LIPID PHOSPHATE PHOSPHATASE"/>
    <property type="match status" value="1"/>
</dbReference>
<dbReference type="InterPro" id="IPR000326">
    <property type="entry name" value="PAP2/HPO"/>
</dbReference>
<dbReference type="AlphaFoldDB" id="U4L102"/>
<evidence type="ECO:0000256" key="4">
    <source>
        <dbReference type="ARBA" id="ARBA00022989"/>
    </source>
</evidence>
<evidence type="ECO:0000256" key="3">
    <source>
        <dbReference type="ARBA" id="ARBA00022692"/>
    </source>
</evidence>
<feature type="transmembrane region" description="Helical" evidence="7">
    <location>
        <begin position="66"/>
        <end position="89"/>
    </location>
</feature>
<dbReference type="InterPro" id="IPR036938">
    <property type="entry name" value="PAP2/HPO_sf"/>
</dbReference>
<feature type="transmembrane region" description="Helical" evidence="7">
    <location>
        <begin position="109"/>
        <end position="128"/>
    </location>
</feature>
<dbReference type="GO" id="GO:0046839">
    <property type="term" value="P:phospholipid dephosphorylation"/>
    <property type="evidence" value="ECO:0007669"/>
    <property type="project" value="TreeGrafter"/>
</dbReference>
<evidence type="ECO:0000256" key="1">
    <source>
        <dbReference type="ARBA" id="ARBA00004141"/>
    </source>
</evidence>
<feature type="transmembrane region" description="Helical" evidence="7">
    <location>
        <begin position="288"/>
        <end position="308"/>
    </location>
</feature>
<evidence type="ECO:0000256" key="7">
    <source>
        <dbReference type="SAM" id="Phobius"/>
    </source>
</evidence>
<dbReference type="EMBL" id="HF935272">
    <property type="protein sequence ID" value="CCX05744.1"/>
    <property type="molecule type" value="Genomic_DNA"/>
</dbReference>
<feature type="transmembrane region" description="Helical" evidence="7">
    <location>
        <begin position="256"/>
        <end position="276"/>
    </location>
</feature>
<dbReference type="OrthoDB" id="8907274at2759"/>
<feature type="transmembrane region" description="Helical" evidence="7">
    <location>
        <begin position="20"/>
        <end position="40"/>
    </location>
</feature>
<keyword evidence="3 7" id="KW-0812">Transmembrane</keyword>
<evidence type="ECO:0000256" key="6">
    <source>
        <dbReference type="SAM" id="MobiDB-lite"/>
    </source>
</evidence>
<keyword evidence="5 7" id="KW-0472">Membrane</keyword>
<keyword evidence="10" id="KW-1185">Reference proteome</keyword>
<organism evidence="9 10">
    <name type="scientific">Pyronema omphalodes (strain CBS 100304)</name>
    <name type="common">Pyronema confluens</name>
    <dbReference type="NCBI Taxonomy" id="1076935"/>
    <lineage>
        <taxon>Eukaryota</taxon>
        <taxon>Fungi</taxon>
        <taxon>Dikarya</taxon>
        <taxon>Ascomycota</taxon>
        <taxon>Pezizomycotina</taxon>
        <taxon>Pezizomycetes</taxon>
        <taxon>Pezizales</taxon>
        <taxon>Pyronemataceae</taxon>
        <taxon>Pyronema</taxon>
    </lineage>
</organism>
<dbReference type="eggNOG" id="KOG3030">
    <property type="taxonomic scope" value="Eukaryota"/>
</dbReference>